<dbReference type="AlphaFoldDB" id="A0A9K3KI82"/>
<dbReference type="EMBL" id="JAGRRH010000023">
    <property type="protein sequence ID" value="KAG7343896.1"/>
    <property type="molecule type" value="Genomic_DNA"/>
</dbReference>
<dbReference type="PANTHER" id="PTHR47725">
    <property type="entry name" value="OS03G0364000 PROTEIN"/>
    <property type="match status" value="1"/>
</dbReference>
<keyword evidence="3" id="KW-1185">Reference proteome</keyword>
<evidence type="ECO:0000313" key="2">
    <source>
        <dbReference type="EMBL" id="KAG7343896.1"/>
    </source>
</evidence>
<dbReference type="PROSITE" id="PS50053">
    <property type="entry name" value="UBIQUITIN_2"/>
    <property type="match status" value="1"/>
</dbReference>
<evidence type="ECO:0000313" key="3">
    <source>
        <dbReference type="Proteomes" id="UP000693970"/>
    </source>
</evidence>
<organism evidence="2 3">
    <name type="scientific">Nitzschia inconspicua</name>
    <dbReference type="NCBI Taxonomy" id="303405"/>
    <lineage>
        <taxon>Eukaryota</taxon>
        <taxon>Sar</taxon>
        <taxon>Stramenopiles</taxon>
        <taxon>Ochrophyta</taxon>
        <taxon>Bacillariophyta</taxon>
        <taxon>Bacillariophyceae</taxon>
        <taxon>Bacillariophycidae</taxon>
        <taxon>Bacillariales</taxon>
        <taxon>Bacillariaceae</taxon>
        <taxon>Nitzschia</taxon>
    </lineage>
</organism>
<name>A0A9K3KI82_9STRA</name>
<dbReference type="InterPro" id="IPR000626">
    <property type="entry name" value="Ubiquitin-like_dom"/>
</dbReference>
<evidence type="ECO:0000259" key="1">
    <source>
        <dbReference type="PROSITE" id="PS50053"/>
    </source>
</evidence>
<sequence length="134" mass="15214">MMNTSNTLIFATQERDIVSFVLSIMSSENTMYLCIRRLNQVYFVKCTPNDTVGYLKQQVSLATKKEILPEHMRIINAKDRQPLDDDDEKLSKYEELKNDAELYVVFQISDGEWEAVHVHDTEAAPTGGDAAAVP</sequence>
<dbReference type="PANTHER" id="PTHR47725:SF2">
    <property type="entry name" value="UBIQUITIN-LIKE DOMAIN-CONTAINING PROTEIN"/>
    <property type="match status" value="1"/>
</dbReference>
<dbReference type="Proteomes" id="UP000693970">
    <property type="component" value="Unassembled WGS sequence"/>
</dbReference>
<feature type="domain" description="Ubiquitin-like" evidence="1">
    <location>
        <begin position="31"/>
        <end position="111"/>
    </location>
</feature>
<reference evidence="2" key="1">
    <citation type="journal article" date="2021" name="Sci. Rep.">
        <title>Diploid genomic architecture of Nitzschia inconspicua, an elite biomass production diatom.</title>
        <authorList>
            <person name="Oliver A."/>
            <person name="Podell S."/>
            <person name="Pinowska A."/>
            <person name="Traller J.C."/>
            <person name="Smith S.R."/>
            <person name="McClure R."/>
            <person name="Beliaev A."/>
            <person name="Bohutskyi P."/>
            <person name="Hill E.A."/>
            <person name="Rabines A."/>
            <person name="Zheng H."/>
            <person name="Allen L.Z."/>
            <person name="Kuo A."/>
            <person name="Grigoriev I.V."/>
            <person name="Allen A.E."/>
            <person name="Hazlebeck D."/>
            <person name="Allen E.E."/>
        </authorList>
    </citation>
    <scope>NUCLEOTIDE SEQUENCE</scope>
    <source>
        <strain evidence="2">Hildebrandi</strain>
    </source>
</reference>
<dbReference type="OrthoDB" id="428577at2759"/>
<proteinExistence type="predicted"/>
<protein>
    <recommendedName>
        <fullName evidence="1">Ubiquitin-like domain-containing protein</fullName>
    </recommendedName>
</protein>
<gene>
    <name evidence="2" type="ORF">IV203_021904</name>
</gene>
<reference evidence="2" key="2">
    <citation type="submission" date="2021-04" db="EMBL/GenBank/DDBJ databases">
        <authorList>
            <person name="Podell S."/>
        </authorList>
    </citation>
    <scope>NUCLEOTIDE SEQUENCE</scope>
    <source>
        <strain evidence="2">Hildebrandi</strain>
    </source>
</reference>
<accession>A0A9K3KI82</accession>
<comment type="caution">
    <text evidence="2">The sequence shown here is derived from an EMBL/GenBank/DDBJ whole genome shotgun (WGS) entry which is preliminary data.</text>
</comment>